<keyword evidence="2" id="KW-0732">Signal</keyword>
<dbReference type="Pfam" id="PF13181">
    <property type="entry name" value="TPR_8"/>
    <property type="match status" value="1"/>
</dbReference>
<feature type="repeat" description="TPR" evidence="1">
    <location>
        <begin position="410"/>
        <end position="443"/>
    </location>
</feature>
<protein>
    <submittedName>
        <fullName evidence="4">Tetratricopeptide TPR_1 repeat-containing protein</fullName>
    </submittedName>
</protein>
<dbReference type="PROSITE" id="PS50005">
    <property type="entry name" value="TPR"/>
    <property type="match status" value="1"/>
</dbReference>
<dbReference type="InterPro" id="IPR019734">
    <property type="entry name" value="TPR_rpt"/>
</dbReference>
<feature type="chain" id="PRO_5003558424" evidence="2">
    <location>
        <begin position="24"/>
        <end position="1063"/>
    </location>
</feature>
<dbReference type="SMART" id="SM00028">
    <property type="entry name" value="TPR"/>
    <property type="match status" value="4"/>
</dbReference>
<keyword evidence="1" id="KW-0802">TPR repeat</keyword>
<dbReference type="HOGENOM" id="CLU_288824_0_0_10"/>
<evidence type="ECO:0000313" key="4">
    <source>
        <dbReference type="EMBL" id="EHQ27083.1"/>
    </source>
</evidence>
<dbReference type="EMBL" id="CM001403">
    <property type="protein sequence ID" value="EHQ27083.1"/>
    <property type="molecule type" value="Genomic_DNA"/>
</dbReference>
<dbReference type="InterPro" id="IPR024983">
    <property type="entry name" value="CHAT_dom"/>
</dbReference>
<dbReference type="OrthoDB" id="9771112at2"/>
<dbReference type="eggNOG" id="COG4995">
    <property type="taxonomic scope" value="Bacteria"/>
</dbReference>
<dbReference type="Pfam" id="PF13176">
    <property type="entry name" value="TPR_7"/>
    <property type="match status" value="1"/>
</dbReference>
<dbReference type="Proteomes" id="UP000002774">
    <property type="component" value="Chromosome"/>
</dbReference>
<sequence length="1063" mass="119475">MKLNKCFFLFLVTLAIQISPIMGQNLALIQKAGSLSYQGKFNEALPLFNKMLDSLKAEADKDPGKKQEYLIWLQNKGLIYEHMGDFSTAEQIYQQIILEEINLKNDLDNGYERLRVLNLLSGLYEKMGNNEGAEAILEDLVFSEYANYKESDEKGQFFEFYTRLYNSDAKSKAGLDQMFAIYGISPQLTEPKKAEASTGSDSSALSKKLAKFWAYYLRLKAAATDTASGVNAGYLTMMFPFKSQNIYTQVFTPPTAEQLNTLKEGKEKFGGGRSGLIFNDPWNEVQRLFILYKKLNNYIAAEALIKQAIAVDDKKPDGGDQTMNGLVNMYLKAPMTGEVMKQAGIKNDVAANMNQILNVNNRYQGTDIFYIQNKALLAGLYKDTRQNAEYTLLSDTIYTLCQKLDTVSNPLIASRLADTYTAIGKYDEALSSYKKIINYHKTQSGNNIVSSQLYWAALLHSAQLYKQKGNYEAAKADLLEALVYDKKISGEKYIDHMDRVIALAQLHDDTRDFKLAEQYCARVLESVMNTIRDNFSFLSEREKMSLINNEISAFDFSASLMLHDPKPSDKFITQVYNQQLDLNGLVLTDEQKVFENIRKNGNPVLKKLLTEWQSNKKAIAWQYSQPAAVFKNHTIDSLNTIANEQEKKINLLSNAYLNNNKNRHTDFSEIRKKLGNDEAAIEFTHFKYYNKQWMDSTYYGAFIVLANDSVPHFVPLCEERKLAGLLQNDNSSSKQFIEKLYGNGINPAGNTISGRRSDLLYQLVWQPLQPFLKGINKIYLATAGLLSRVSFNALPGDNDQYLFDKYEIRQCSSIRQIVEQVIPGQIPVGAYAVLFGGIDYGTASEGKFWGPLSTTLDEVNYINTLLAANNIKTILLTNTAASEENLKQLSGHSPYVLHMATHGFSRPLLDTATKNSFSDGNSFVLADDPMLRSGIILANANNVWSGGKPVEGKEDGIVTAYEIANLDLNGTELVVLSACETALGDIRNAEGVFGFQRAFKLAGVHYMLLGSWDLPATETDQLMRDFYTDIFKGASIYPAFKEAQSKLRKNNPPYKWAGMILTE</sequence>
<feature type="domain" description="CHAT" evidence="3">
    <location>
        <begin position="758"/>
        <end position="1061"/>
    </location>
</feature>
<dbReference type="AlphaFoldDB" id="H1YC05"/>
<evidence type="ECO:0000256" key="1">
    <source>
        <dbReference type="PROSITE-ProRule" id="PRU00339"/>
    </source>
</evidence>
<keyword evidence="5" id="KW-1185">Reference proteome</keyword>
<evidence type="ECO:0000256" key="2">
    <source>
        <dbReference type="SAM" id="SignalP"/>
    </source>
</evidence>
<dbReference type="Gene3D" id="1.25.40.10">
    <property type="entry name" value="Tetratricopeptide repeat domain"/>
    <property type="match status" value="2"/>
</dbReference>
<gene>
    <name evidence="4" type="ORF">Mucpa_2975</name>
</gene>
<dbReference type="RefSeq" id="WP_008507378.1">
    <property type="nucleotide sequence ID" value="NZ_CM001403.1"/>
</dbReference>
<dbReference type="Pfam" id="PF12770">
    <property type="entry name" value="CHAT"/>
    <property type="match status" value="1"/>
</dbReference>
<dbReference type="STRING" id="714943.Mucpa_2975"/>
<dbReference type="PANTHER" id="PTHR10098:SF108">
    <property type="entry name" value="TETRATRICOPEPTIDE REPEAT PROTEIN 28"/>
    <property type="match status" value="1"/>
</dbReference>
<reference evidence="4" key="1">
    <citation type="submission" date="2011-09" db="EMBL/GenBank/DDBJ databases">
        <title>The permanent draft genome of Mucilaginibacter paludis DSM 18603.</title>
        <authorList>
            <consortium name="US DOE Joint Genome Institute (JGI-PGF)"/>
            <person name="Lucas S."/>
            <person name="Han J."/>
            <person name="Lapidus A."/>
            <person name="Bruce D."/>
            <person name="Goodwin L."/>
            <person name="Pitluck S."/>
            <person name="Peters L."/>
            <person name="Kyrpides N."/>
            <person name="Mavromatis K."/>
            <person name="Ivanova N."/>
            <person name="Mikhailova N."/>
            <person name="Held B."/>
            <person name="Detter J.C."/>
            <person name="Tapia R."/>
            <person name="Han C."/>
            <person name="Land M."/>
            <person name="Hauser L."/>
            <person name="Markowitz V."/>
            <person name="Cheng J.-F."/>
            <person name="Hugenholtz P."/>
            <person name="Woyke T."/>
            <person name="Wu D."/>
            <person name="Tindall B."/>
            <person name="Brambilla E."/>
            <person name="Klenk H.-P."/>
            <person name="Eisen J.A."/>
        </authorList>
    </citation>
    <scope>NUCLEOTIDE SEQUENCE [LARGE SCALE GENOMIC DNA]</scope>
    <source>
        <strain evidence="4">DSM 18603</strain>
    </source>
</reference>
<dbReference type="PANTHER" id="PTHR10098">
    <property type="entry name" value="RAPSYN-RELATED"/>
    <property type="match status" value="1"/>
</dbReference>
<accession>H1YC05</accession>
<feature type="signal peptide" evidence="2">
    <location>
        <begin position="1"/>
        <end position="23"/>
    </location>
</feature>
<dbReference type="SUPFAM" id="SSF48452">
    <property type="entry name" value="TPR-like"/>
    <property type="match status" value="2"/>
</dbReference>
<evidence type="ECO:0000313" key="5">
    <source>
        <dbReference type="Proteomes" id="UP000002774"/>
    </source>
</evidence>
<evidence type="ECO:0000259" key="3">
    <source>
        <dbReference type="Pfam" id="PF12770"/>
    </source>
</evidence>
<dbReference type="InterPro" id="IPR011990">
    <property type="entry name" value="TPR-like_helical_dom_sf"/>
</dbReference>
<name>H1YC05_9SPHI</name>
<organism evidence="4 5">
    <name type="scientific">Mucilaginibacter paludis DSM 18603</name>
    <dbReference type="NCBI Taxonomy" id="714943"/>
    <lineage>
        <taxon>Bacteria</taxon>
        <taxon>Pseudomonadati</taxon>
        <taxon>Bacteroidota</taxon>
        <taxon>Sphingobacteriia</taxon>
        <taxon>Sphingobacteriales</taxon>
        <taxon>Sphingobacteriaceae</taxon>
        <taxon>Mucilaginibacter</taxon>
    </lineage>
</organism>
<proteinExistence type="predicted"/>